<organism evidence="3 4">
    <name type="scientific">Curvularia kusanoi</name>
    <name type="common">Cochliobolus kusanoi</name>
    <dbReference type="NCBI Taxonomy" id="90978"/>
    <lineage>
        <taxon>Eukaryota</taxon>
        <taxon>Fungi</taxon>
        <taxon>Dikarya</taxon>
        <taxon>Ascomycota</taxon>
        <taxon>Pezizomycotina</taxon>
        <taxon>Dothideomycetes</taxon>
        <taxon>Pleosporomycetidae</taxon>
        <taxon>Pleosporales</taxon>
        <taxon>Pleosporineae</taxon>
        <taxon>Pleosporaceae</taxon>
        <taxon>Curvularia</taxon>
    </lineage>
</organism>
<evidence type="ECO:0000313" key="3">
    <source>
        <dbReference type="EMBL" id="KAF2999363.1"/>
    </source>
</evidence>
<accession>A0A9P4TAA2</accession>
<sequence>MPSKNKMIVIVAFWLRMPTIVSTLLRNNATNSLTSTTNTSLTASMVSIWQTIEILNTGFGHGELIRVHGNTSQNYKLSDHNESSKGSKATNPSAARLNPASAIQQEPEQVTGSSRGEYQLQELDLRPGNVFQGTGISSSSSPKIVDLDKGHRRQYG</sequence>
<feature type="region of interest" description="Disordered" evidence="1">
    <location>
        <begin position="74"/>
        <end position="156"/>
    </location>
</feature>
<reference evidence="3" key="1">
    <citation type="submission" date="2019-04" db="EMBL/GenBank/DDBJ databases">
        <title>Sequencing of skin fungus with MAO and IRED activity.</title>
        <authorList>
            <person name="Marsaioli A.J."/>
            <person name="Bonatto J.M.C."/>
            <person name="Reis Junior O."/>
        </authorList>
    </citation>
    <scope>NUCLEOTIDE SEQUENCE</scope>
    <source>
        <strain evidence="3">30M1</strain>
    </source>
</reference>
<dbReference type="OrthoDB" id="3918601at2759"/>
<keyword evidence="4" id="KW-1185">Reference proteome</keyword>
<comment type="caution">
    <text evidence="3">The sequence shown here is derived from an EMBL/GenBank/DDBJ whole genome shotgun (WGS) entry which is preliminary data.</text>
</comment>
<feature type="signal peptide" evidence="2">
    <location>
        <begin position="1"/>
        <end position="23"/>
    </location>
</feature>
<protein>
    <submittedName>
        <fullName evidence="3">Uncharacterized protein</fullName>
    </submittedName>
</protein>
<keyword evidence="2" id="KW-0732">Signal</keyword>
<evidence type="ECO:0000313" key="4">
    <source>
        <dbReference type="Proteomes" id="UP000801428"/>
    </source>
</evidence>
<feature type="compositionally biased region" description="Polar residues" evidence="1">
    <location>
        <begin position="131"/>
        <end position="142"/>
    </location>
</feature>
<feature type="compositionally biased region" description="Polar residues" evidence="1">
    <location>
        <begin position="101"/>
        <end position="116"/>
    </location>
</feature>
<name>A0A9P4TAA2_CURKU</name>
<gene>
    <name evidence="3" type="ORF">E8E13_006095</name>
</gene>
<evidence type="ECO:0000256" key="1">
    <source>
        <dbReference type="SAM" id="MobiDB-lite"/>
    </source>
</evidence>
<dbReference type="EMBL" id="SWKU01000017">
    <property type="protein sequence ID" value="KAF2999363.1"/>
    <property type="molecule type" value="Genomic_DNA"/>
</dbReference>
<evidence type="ECO:0000256" key="2">
    <source>
        <dbReference type="SAM" id="SignalP"/>
    </source>
</evidence>
<dbReference type="AlphaFoldDB" id="A0A9P4TAA2"/>
<feature type="chain" id="PRO_5040506462" evidence="2">
    <location>
        <begin position="24"/>
        <end position="156"/>
    </location>
</feature>
<proteinExistence type="predicted"/>
<dbReference type="Proteomes" id="UP000801428">
    <property type="component" value="Unassembled WGS sequence"/>
</dbReference>